<dbReference type="AlphaFoldDB" id="A0A0G9H0Q1"/>
<name>A0A0G9H0Q1_9GAMM</name>
<reference evidence="2" key="1">
    <citation type="submission" date="2016-09" db="EMBL/GenBank/DDBJ databases">
        <authorList>
            <person name="Lysoe E."/>
        </authorList>
    </citation>
    <scope>NUCLEOTIDE SEQUENCE [LARGE SCALE GENOMIC DNA]</scope>
    <source>
        <strain evidence="2">LJ96T</strain>
    </source>
</reference>
<dbReference type="OrthoDB" id="6024770at2"/>
<proteinExistence type="predicted"/>
<accession>A0A0G9H0Q1</accession>
<evidence type="ECO:0000313" key="1">
    <source>
        <dbReference type="EMBL" id="APG06143.1"/>
    </source>
</evidence>
<evidence type="ECO:0000313" key="2">
    <source>
        <dbReference type="Proteomes" id="UP000182987"/>
    </source>
</evidence>
<keyword evidence="2" id="KW-1185">Reference proteome</keyword>
<gene>
    <name evidence="1" type="ORF">BJI69_21045</name>
</gene>
<protein>
    <submittedName>
        <fullName evidence="1">Uncharacterized protein</fullName>
    </submittedName>
</protein>
<organism evidence="1 2">
    <name type="scientific">Luteibacter rhizovicinus DSM 16549</name>
    <dbReference type="NCBI Taxonomy" id="1440763"/>
    <lineage>
        <taxon>Bacteria</taxon>
        <taxon>Pseudomonadati</taxon>
        <taxon>Pseudomonadota</taxon>
        <taxon>Gammaproteobacteria</taxon>
        <taxon>Lysobacterales</taxon>
        <taxon>Rhodanobacteraceae</taxon>
        <taxon>Luteibacter</taxon>
    </lineage>
</organism>
<dbReference type="STRING" id="1440763.BJI69_21045"/>
<dbReference type="EMBL" id="CP017480">
    <property type="protein sequence ID" value="APG06143.1"/>
    <property type="molecule type" value="Genomic_DNA"/>
</dbReference>
<dbReference type="Proteomes" id="UP000182987">
    <property type="component" value="Chromosome"/>
</dbReference>
<dbReference type="RefSeq" id="WP_046969576.1">
    <property type="nucleotide sequence ID" value="NZ_CP017480.1"/>
</dbReference>
<sequence>MRTLLAIIYCFLNLAGCTDAQNRSIVATAQENGKVTLDSLTDVRMGRAWFECKASQSGRCYYTVFNGEAQVRVFSLSVAEALRLDNLPAGFRQCVMTSEGKVSADCRAG</sequence>
<dbReference type="KEGG" id="lrz:BJI69_21045"/>
<dbReference type="PATRIC" id="fig|1440763.5.peg.4243"/>